<reference evidence="4" key="1">
    <citation type="journal article" date="2014" name="Front. Microbiol.">
        <title>High frequency of phylogenetically diverse reductive dehalogenase-homologous genes in deep subseafloor sedimentary metagenomes.</title>
        <authorList>
            <person name="Kawai M."/>
            <person name="Futagami T."/>
            <person name="Toyoda A."/>
            <person name="Takaki Y."/>
            <person name="Nishi S."/>
            <person name="Hori S."/>
            <person name="Arai W."/>
            <person name="Tsubouchi T."/>
            <person name="Morono Y."/>
            <person name="Uchiyama I."/>
            <person name="Ito T."/>
            <person name="Fujiyama A."/>
            <person name="Inagaki F."/>
            <person name="Takami H."/>
        </authorList>
    </citation>
    <scope>NUCLEOTIDE SEQUENCE</scope>
    <source>
        <strain evidence="4">Expedition CK06-06</strain>
    </source>
</reference>
<accession>X0SPG9</accession>
<keyword evidence="1" id="KW-0238">DNA-binding</keyword>
<dbReference type="InterPro" id="IPR006119">
    <property type="entry name" value="Resolv_N"/>
</dbReference>
<name>X0SPG9_9ZZZZ</name>
<dbReference type="AlphaFoldDB" id="X0SPG9"/>
<dbReference type="SUPFAM" id="SSF53041">
    <property type="entry name" value="Resolvase-like"/>
    <property type="match status" value="1"/>
</dbReference>
<dbReference type="InterPro" id="IPR036162">
    <property type="entry name" value="Resolvase-like_N_sf"/>
</dbReference>
<sequence length="80" mass="9492">MKCVIYSRVSSQEQTLENQIPVLAKWAQSRGFELVEIYQEMESAWRNGHQRELARLLDNARKRKFDIVLVWALDRLSREG</sequence>
<dbReference type="SMART" id="SM00857">
    <property type="entry name" value="Resolvase"/>
    <property type="match status" value="1"/>
</dbReference>
<keyword evidence="2" id="KW-0233">DNA recombination</keyword>
<evidence type="ECO:0000256" key="1">
    <source>
        <dbReference type="ARBA" id="ARBA00023125"/>
    </source>
</evidence>
<evidence type="ECO:0000313" key="4">
    <source>
        <dbReference type="EMBL" id="GAF77016.1"/>
    </source>
</evidence>
<protein>
    <recommendedName>
        <fullName evidence="3">Resolvase/invertase-type recombinase catalytic domain-containing protein</fullName>
    </recommendedName>
</protein>
<comment type="caution">
    <text evidence="4">The sequence shown here is derived from an EMBL/GenBank/DDBJ whole genome shotgun (WGS) entry which is preliminary data.</text>
</comment>
<organism evidence="4">
    <name type="scientific">marine sediment metagenome</name>
    <dbReference type="NCBI Taxonomy" id="412755"/>
    <lineage>
        <taxon>unclassified sequences</taxon>
        <taxon>metagenomes</taxon>
        <taxon>ecological metagenomes</taxon>
    </lineage>
</organism>
<dbReference type="PANTHER" id="PTHR30461:SF2">
    <property type="entry name" value="SERINE RECOMBINASE PINE-RELATED"/>
    <property type="match status" value="1"/>
</dbReference>
<feature type="non-terminal residue" evidence="4">
    <location>
        <position position="80"/>
    </location>
</feature>
<dbReference type="InterPro" id="IPR050639">
    <property type="entry name" value="SSR_resolvase"/>
</dbReference>
<evidence type="ECO:0000259" key="3">
    <source>
        <dbReference type="PROSITE" id="PS51736"/>
    </source>
</evidence>
<dbReference type="PROSITE" id="PS51736">
    <property type="entry name" value="RECOMBINASES_3"/>
    <property type="match status" value="1"/>
</dbReference>
<dbReference type="Gene3D" id="3.40.50.1390">
    <property type="entry name" value="Resolvase, N-terminal catalytic domain"/>
    <property type="match status" value="1"/>
</dbReference>
<dbReference type="EMBL" id="BARS01003064">
    <property type="protein sequence ID" value="GAF77016.1"/>
    <property type="molecule type" value="Genomic_DNA"/>
</dbReference>
<dbReference type="Pfam" id="PF00239">
    <property type="entry name" value="Resolvase"/>
    <property type="match status" value="1"/>
</dbReference>
<dbReference type="GO" id="GO:0000150">
    <property type="term" value="F:DNA strand exchange activity"/>
    <property type="evidence" value="ECO:0007669"/>
    <property type="project" value="InterPro"/>
</dbReference>
<proteinExistence type="predicted"/>
<feature type="domain" description="Resolvase/invertase-type recombinase catalytic" evidence="3">
    <location>
        <begin position="2"/>
        <end position="80"/>
    </location>
</feature>
<evidence type="ECO:0000256" key="2">
    <source>
        <dbReference type="ARBA" id="ARBA00023172"/>
    </source>
</evidence>
<dbReference type="CDD" id="cd00338">
    <property type="entry name" value="Ser_Recombinase"/>
    <property type="match status" value="1"/>
</dbReference>
<dbReference type="PANTHER" id="PTHR30461">
    <property type="entry name" value="DNA-INVERTASE FROM LAMBDOID PROPHAGE"/>
    <property type="match status" value="1"/>
</dbReference>
<dbReference type="GO" id="GO:0003677">
    <property type="term" value="F:DNA binding"/>
    <property type="evidence" value="ECO:0007669"/>
    <property type="project" value="UniProtKB-KW"/>
</dbReference>
<gene>
    <name evidence="4" type="ORF">S01H1_05904</name>
</gene>